<dbReference type="SMART" id="SM00859">
    <property type="entry name" value="Semialdhyde_dh"/>
    <property type="match status" value="1"/>
</dbReference>
<gene>
    <name evidence="2" type="ORF">JY500_14315</name>
</gene>
<dbReference type="Proteomes" id="UP000663570">
    <property type="component" value="Chromosome"/>
</dbReference>
<evidence type="ECO:0000313" key="3">
    <source>
        <dbReference type="Proteomes" id="UP000663570"/>
    </source>
</evidence>
<dbReference type="InterPro" id="IPR036291">
    <property type="entry name" value="NAD(P)-bd_dom_sf"/>
</dbReference>
<dbReference type="Gene3D" id="3.40.50.720">
    <property type="entry name" value="NAD(P)-binding Rossmann-like Domain"/>
    <property type="match status" value="1"/>
</dbReference>
<dbReference type="SUPFAM" id="SSF51735">
    <property type="entry name" value="NAD(P)-binding Rossmann-fold domains"/>
    <property type="match status" value="1"/>
</dbReference>
<dbReference type="InterPro" id="IPR000534">
    <property type="entry name" value="Semialdehyde_DH_NAD-bd"/>
</dbReference>
<dbReference type="PANTHER" id="PTHR14097">
    <property type="entry name" value="OXIDOREDUCTASE HTATIP2"/>
    <property type="match status" value="1"/>
</dbReference>
<dbReference type="EMBL" id="CP071060">
    <property type="protein sequence ID" value="QSI75663.1"/>
    <property type="molecule type" value="Genomic_DNA"/>
</dbReference>
<accession>A0ABX7M3C2</accession>
<dbReference type="Pfam" id="PF13460">
    <property type="entry name" value="NAD_binding_10"/>
    <property type="match status" value="1"/>
</dbReference>
<evidence type="ECO:0000259" key="1">
    <source>
        <dbReference type="SMART" id="SM00859"/>
    </source>
</evidence>
<dbReference type="PANTHER" id="PTHR14097:SF7">
    <property type="entry name" value="OXIDOREDUCTASE HTATIP2"/>
    <property type="match status" value="1"/>
</dbReference>
<protein>
    <submittedName>
        <fullName evidence="2">Oxidoreductase</fullName>
    </submittedName>
</protein>
<sequence>MPTPQTRTALIAGATGLVGRELLAMLLASPEYGRVVALVRRPTGLQHAKLHEQIVDFSALPSDTPDLRADDVFCCLGTTIRVAGSQAAFRAVDHDYPLALGLLARKMGAQHFLLISALGADAASKVFYNRTKGETERDLANLRLPALWCMRPSLLDGHRAESRPGERVALVFGRAVAPLMLGPLRRYRPISTVAVARAMLRCALGEGPAPGAVESEEIARLGEA</sequence>
<dbReference type="RefSeq" id="WP_206253458.1">
    <property type="nucleotide sequence ID" value="NZ_CP071060.1"/>
</dbReference>
<dbReference type="CDD" id="cd05250">
    <property type="entry name" value="CC3_like_SDR_a"/>
    <property type="match status" value="1"/>
</dbReference>
<evidence type="ECO:0000313" key="2">
    <source>
        <dbReference type="EMBL" id="QSI75663.1"/>
    </source>
</evidence>
<feature type="domain" description="Semialdehyde dehydrogenase NAD-binding" evidence="1">
    <location>
        <begin position="8"/>
        <end position="111"/>
    </location>
</feature>
<keyword evidence="3" id="KW-1185">Reference proteome</keyword>
<dbReference type="InterPro" id="IPR016040">
    <property type="entry name" value="NAD(P)-bd_dom"/>
</dbReference>
<name>A0ABX7M3C2_9RHOO</name>
<proteinExistence type="predicted"/>
<organism evidence="2 3">
    <name type="scientific">Niveibacterium microcysteis</name>
    <dbReference type="NCBI Taxonomy" id="2811415"/>
    <lineage>
        <taxon>Bacteria</taxon>
        <taxon>Pseudomonadati</taxon>
        <taxon>Pseudomonadota</taxon>
        <taxon>Betaproteobacteria</taxon>
        <taxon>Rhodocyclales</taxon>
        <taxon>Rhodocyclaceae</taxon>
        <taxon>Niveibacterium</taxon>
    </lineage>
</organism>
<reference evidence="2 3" key="1">
    <citation type="submission" date="2021-02" db="EMBL/GenBank/DDBJ databases">
        <title>Niveibacterium changnyeongensis HC41.</title>
        <authorList>
            <person name="Kang M."/>
        </authorList>
    </citation>
    <scope>NUCLEOTIDE SEQUENCE [LARGE SCALE GENOMIC DNA]</scope>
    <source>
        <strain evidence="2 3">HC41</strain>
    </source>
</reference>